<reference evidence="1 4" key="2">
    <citation type="submission" date="2020-12" db="EMBL/GenBank/DDBJ databases">
        <title>FDA dAtabase for Regulatory Grade micrObial Sequences (FDA-ARGOS): Supporting development and validation of Infectious Disease Dx tests.</title>
        <authorList>
            <person name="Sproer C."/>
            <person name="Gronow S."/>
            <person name="Severitt S."/>
            <person name="Schroder I."/>
            <person name="Tallon L."/>
            <person name="Sadzewicz L."/>
            <person name="Zhao X."/>
            <person name="Boylan J."/>
            <person name="Ott S."/>
            <person name="Bowen H."/>
            <person name="Vavikolanu K."/>
            <person name="Mehta A."/>
            <person name="Aluvathingal J."/>
            <person name="Nadendla S."/>
            <person name="Lowell S."/>
            <person name="Myers T."/>
            <person name="Yan Y."/>
            <person name="Sichtig H."/>
        </authorList>
    </citation>
    <scope>NUCLEOTIDE SEQUENCE [LARGE SCALE GENOMIC DNA]</scope>
    <source>
        <strain evidence="1 4">FDAARGOS_910</strain>
        <plasmid evidence="1 4">unnamed1</plasmid>
    </source>
</reference>
<protein>
    <submittedName>
        <fullName evidence="2">Uncharacterized protein</fullName>
    </submittedName>
</protein>
<dbReference type="RefSeq" id="WP_017397140.1">
    <property type="nucleotide sequence ID" value="NZ_BBTB01000065.1"/>
</dbReference>
<gene>
    <name evidence="1" type="ORF">I6G67_00070</name>
    <name evidence="2" type="ORF">NCTC10308_00056</name>
</gene>
<evidence type="ECO:0000313" key="1">
    <source>
        <dbReference type="EMBL" id="QPS02394.1"/>
    </source>
</evidence>
<reference evidence="2 3" key="1">
    <citation type="submission" date="2018-06" db="EMBL/GenBank/DDBJ databases">
        <authorList>
            <consortium name="Pathogen Informatics"/>
            <person name="Doyle S."/>
        </authorList>
    </citation>
    <scope>NUCLEOTIDE SEQUENCE [LARGE SCALE GENOMIC DNA]</scope>
    <source>
        <strain evidence="2 3">NCTC10308</strain>
    </source>
</reference>
<geneLocation type="plasmid" evidence="1 4">
    <name>unnamed1</name>
</geneLocation>
<dbReference type="EMBL" id="UFRV01000005">
    <property type="protein sequence ID" value="SSX66822.1"/>
    <property type="molecule type" value="Genomic_DNA"/>
</dbReference>
<organism evidence="2 3">
    <name type="scientific">Acinetobacter johnsonii</name>
    <dbReference type="NCBI Taxonomy" id="40214"/>
    <lineage>
        <taxon>Bacteria</taxon>
        <taxon>Pseudomonadati</taxon>
        <taxon>Pseudomonadota</taxon>
        <taxon>Gammaproteobacteria</taxon>
        <taxon>Moraxellales</taxon>
        <taxon>Moraxellaceae</taxon>
        <taxon>Acinetobacter</taxon>
    </lineage>
</organism>
<evidence type="ECO:0000313" key="4">
    <source>
        <dbReference type="Proteomes" id="UP000595107"/>
    </source>
</evidence>
<evidence type="ECO:0000313" key="2">
    <source>
        <dbReference type="EMBL" id="SSX66822.1"/>
    </source>
</evidence>
<dbReference type="EMBL" id="CP065663">
    <property type="protein sequence ID" value="QPS02394.1"/>
    <property type="molecule type" value="Genomic_DNA"/>
</dbReference>
<dbReference type="Proteomes" id="UP000595107">
    <property type="component" value="Plasmid unnamed1"/>
</dbReference>
<accession>A0A376BEX0</accession>
<evidence type="ECO:0000313" key="3">
    <source>
        <dbReference type="Proteomes" id="UP000254227"/>
    </source>
</evidence>
<sequence length="101" mass="11849">MLNKLYLKDDNDPKELDILVSQIKAKTYNTETLGVTHQVPFRIYQWNFEKVEALKAHLGNPTRNKLLNQLLEIALEEVFKKLEENDPEQLKEILDRIGKSK</sequence>
<name>A0A376BEX0_ACIJO</name>
<dbReference type="AlphaFoldDB" id="A0A376BEX0"/>
<proteinExistence type="predicted"/>
<keyword evidence="1" id="KW-0614">Plasmid</keyword>
<dbReference type="Proteomes" id="UP000254227">
    <property type="component" value="Unassembled WGS sequence"/>
</dbReference>